<dbReference type="InterPro" id="IPR023347">
    <property type="entry name" value="Lysozyme_dom_sf"/>
</dbReference>
<keyword evidence="6 7" id="KW-0326">Glycosidase</keyword>
<dbReference type="HAMAP" id="MF_04110">
    <property type="entry name" value="ENDOLYSIN_T4"/>
    <property type="match status" value="1"/>
</dbReference>
<evidence type="ECO:0000313" key="9">
    <source>
        <dbReference type="EMBL" id="TBF02124.1"/>
    </source>
</evidence>
<feature type="chain" id="PRO_5042000208" description="Lysozyme" evidence="8">
    <location>
        <begin position="18"/>
        <end position="235"/>
    </location>
</feature>
<dbReference type="GO" id="GO:0003796">
    <property type="term" value="F:lysozyme activity"/>
    <property type="evidence" value="ECO:0007669"/>
    <property type="project" value="UniProtKB-EC"/>
</dbReference>
<reference evidence="9 10" key="1">
    <citation type="submission" date="2019-02" db="EMBL/GenBank/DDBJ databases">
        <title>The genomic architecture of introgression among sibling species of bacteria.</title>
        <authorList>
            <person name="Cavassim M.I.A."/>
            <person name="Moeskjaer S."/>
            <person name="Moslemi C."/>
            <person name="Fields B."/>
            <person name="Bachmann A."/>
            <person name="Vilhjalmsson B."/>
            <person name="Schierup M.H."/>
            <person name="Young J.P.W."/>
            <person name="Andersen S.U."/>
        </authorList>
    </citation>
    <scope>NUCLEOTIDE SEQUENCE [LARGE SCALE GENOMIC DNA]</scope>
    <source>
        <strain evidence="9 10">SM42</strain>
    </source>
</reference>
<dbReference type="GO" id="GO:0042742">
    <property type="term" value="P:defense response to bacterium"/>
    <property type="evidence" value="ECO:0007669"/>
    <property type="project" value="UniProtKB-KW"/>
</dbReference>
<evidence type="ECO:0000256" key="4">
    <source>
        <dbReference type="ARBA" id="ARBA00022801"/>
    </source>
</evidence>
<dbReference type="CDD" id="cd00737">
    <property type="entry name" value="lyz_endolysin_autolysin"/>
    <property type="match status" value="1"/>
</dbReference>
<comment type="caution">
    <text evidence="9">The sequence shown here is derived from an EMBL/GenBank/DDBJ whole genome shotgun (WGS) entry which is preliminary data.</text>
</comment>
<keyword evidence="8" id="KW-0732">Signal</keyword>
<dbReference type="InterPro" id="IPR023346">
    <property type="entry name" value="Lysozyme-like_dom_sf"/>
</dbReference>
<comment type="similarity">
    <text evidence="7">Belongs to the glycosyl hydrolase 24 family.</text>
</comment>
<name>A0AAE8Q553_9HYPH</name>
<dbReference type="GO" id="GO:0009253">
    <property type="term" value="P:peptidoglycan catabolic process"/>
    <property type="evidence" value="ECO:0007669"/>
    <property type="project" value="InterPro"/>
</dbReference>
<dbReference type="AlphaFoldDB" id="A0AAE8Q553"/>
<organism evidence="9 10">
    <name type="scientific">Rhizobium ruizarguesonis</name>
    <dbReference type="NCBI Taxonomy" id="2081791"/>
    <lineage>
        <taxon>Bacteria</taxon>
        <taxon>Pseudomonadati</taxon>
        <taxon>Pseudomonadota</taxon>
        <taxon>Alphaproteobacteria</taxon>
        <taxon>Hyphomicrobiales</taxon>
        <taxon>Rhizobiaceae</taxon>
        <taxon>Rhizobium/Agrobacterium group</taxon>
        <taxon>Rhizobium</taxon>
    </lineage>
</organism>
<keyword evidence="3 7" id="KW-0081">Bacteriolytic enzyme</keyword>
<dbReference type="PANTHER" id="PTHR38107:SF3">
    <property type="entry name" value="LYSOZYME RRRD-RELATED"/>
    <property type="match status" value="1"/>
</dbReference>
<dbReference type="EMBL" id="SIKX01000006">
    <property type="protein sequence ID" value="TBF02124.1"/>
    <property type="molecule type" value="Genomic_DNA"/>
</dbReference>
<keyword evidence="4 7" id="KW-0378">Hydrolase</keyword>
<evidence type="ECO:0000256" key="7">
    <source>
        <dbReference type="RuleBase" id="RU003788"/>
    </source>
</evidence>
<proteinExistence type="inferred from homology"/>
<sequence>MKKLVFLFSMFCSCAYAQEFKTDAYHIVARSLVENFGQSLGATAVNQARPITSIALEMIKDFEGWQPMAYNDPVGYCTIGYGHLIALQRCENIQLGEFANRLTEAKGEDLLIRDLVPARMAVMNSVSGTVDLTDDQFSALASFTFNVGDSNFKNSTMLRLINEKEIEAAAGQFARWVRAKNRILPGLVIRRACSETLFRGHLEPDGIGRFNRSVCQSLGAAPTAGPLIDIDVGEL</sequence>
<comment type="catalytic activity">
    <reaction evidence="1 7">
        <text>Hydrolysis of (1-&gt;4)-beta-linkages between N-acetylmuramic acid and N-acetyl-D-glucosamine residues in a peptidoglycan and between N-acetyl-D-glucosamine residues in chitodextrins.</text>
        <dbReference type="EC" id="3.2.1.17"/>
    </reaction>
</comment>
<dbReference type="EC" id="3.2.1.17" evidence="7"/>
<evidence type="ECO:0000256" key="8">
    <source>
        <dbReference type="SAM" id="SignalP"/>
    </source>
</evidence>
<evidence type="ECO:0000256" key="2">
    <source>
        <dbReference type="ARBA" id="ARBA00022529"/>
    </source>
</evidence>
<evidence type="ECO:0000313" key="10">
    <source>
        <dbReference type="Proteomes" id="UP000291892"/>
    </source>
</evidence>
<dbReference type="GO" id="GO:0031640">
    <property type="term" value="P:killing of cells of another organism"/>
    <property type="evidence" value="ECO:0007669"/>
    <property type="project" value="UniProtKB-KW"/>
</dbReference>
<dbReference type="InterPro" id="IPR033907">
    <property type="entry name" value="Endolysin_autolysin"/>
</dbReference>
<evidence type="ECO:0000256" key="3">
    <source>
        <dbReference type="ARBA" id="ARBA00022638"/>
    </source>
</evidence>
<dbReference type="SUPFAM" id="SSF53955">
    <property type="entry name" value="Lysozyme-like"/>
    <property type="match status" value="1"/>
</dbReference>
<dbReference type="PANTHER" id="PTHR38107">
    <property type="match status" value="1"/>
</dbReference>
<dbReference type="RefSeq" id="WP_130776053.1">
    <property type="nucleotide sequence ID" value="NZ_SIKX01000006.1"/>
</dbReference>
<dbReference type="Pfam" id="PF00959">
    <property type="entry name" value="Phage_lysozyme"/>
    <property type="match status" value="1"/>
</dbReference>
<gene>
    <name evidence="9" type="ORF">ELG94_34910</name>
</gene>
<protein>
    <recommendedName>
        <fullName evidence="7">Lysozyme</fullName>
        <ecNumber evidence="7">3.2.1.17</ecNumber>
    </recommendedName>
</protein>
<dbReference type="InterPro" id="IPR034690">
    <property type="entry name" value="Endolysin_T4_type"/>
</dbReference>
<keyword evidence="2 7" id="KW-0929">Antimicrobial</keyword>
<dbReference type="GO" id="GO:0016998">
    <property type="term" value="P:cell wall macromolecule catabolic process"/>
    <property type="evidence" value="ECO:0007669"/>
    <property type="project" value="InterPro"/>
</dbReference>
<evidence type="ECO:0000256" key="6">
    <source>
        <dbReference type="ARBA" id="ARBA00023295"/>
    </source>
</evidence>
<keyword evidence="5" id="KW-1035">Host cytoplasm</keyword>
<feature type="signal peptide" evidence="8">
    <location>
        <begin position="1"/>
        <end position="17"/>
    </location>
</feature>
<dbReference type="InterPro" id="IPR002196">
    <property type="entry name" value="Glyco_hydro_24"/>
</dbReference>
<dbReference type="InterPro" id="IPR051018">
    <property type="entry name" value="Bacteriophage_GH24"/>
</dbReference>
<evidence type="ECO:0000256" key="5">
    <source>
        <dbReference type="ARBA" id="ARBA00023200"/>
    </source>
</evidence>
<evidence type="ECO:0000256" key="1">
    <source>
        <dbReference type="ARBA" id="ARBA00000632"/>
    </source>
</evidence>
<accession>A0AAE8Q553</accession>
<dbReference type="Proteomes" id="UP000291892">
    <property type="component" value="Unassembled WGS sequence"/>
</dbReference>
<dbReference type="Gene3D" id="1.10.530.40">
    <property type="match status" value="1"/>
</dbReference>